<dbReference type="AlphaFoldDB" id="A0A6G4D631"/>
<keyword evidence="1" id="KW-0418">Kinase</keyword>
<feature type="non-terminal residue" evidence="1">
    <location>
        <position position="36"/>
    </location>
</feature>
<gene>
    <name evidence="1" type="ORF">EXN05_18555</name>
</gene>
<organism evidence="1">
    <name type="scientific">Clostridium botulinum</name>
    <dbReference type="NCBI Taxonomy" id="1491"/>
    <lineage>
        <taxon>Bacteria</taxon>
        <taxon>Bacillati</taxon>
        <taxon>Bacillota</taxon>
        <taxon>Clostridia</taxon>
        <taxon>Eubacteriales</taxon>
        <taxon>Clostridiaceae</taxon>
        <taxon>Clostridium</taxon>
    </lineage>
</organism>
<evidence type="ECO:0000313" key="1">
    <source>
        <dbReference type="EMBL" id="NFC49209.1"/>
    </source>
</evidence>
<dbReference type="GO" id="GO:0016301">
    <property type="term" value="F:kinase activity"/>
    <property type="evidence" value="ECO:0007669"/>
    <property type="project" value="UniProtKB-KW"/>
</dbReference>
<dbReference type="EMBL" id="SGMF01000111">
    <property type="protein sequence ID" value="NFC49209.1"/>
    <property type="molecule type" value="Genomic_DNA"/>
</dbReference>
<proteinExistence type="predicted"/>
<sequence length="36" mass="3816">MKVDTKKVAAIHDISGYGRASLTTVIPIISLMGTQV</sequence>
<comment type="caution">
    <text evidence="1">The sequence shown here is derived from an EMBL/GenBank/DDBJ whole genome shotgun (WGS) entry which is preliminary data.</text>
</comment>
<reference evidence="1" key="1">
    <citation type="submission" date="2019-02" db="EMBL/GenBank/DDBJ databases">
        <title>Genome sequencing of Clostridium botulinum clinical isolates.</title>
        <authorList>
            <person name="Brunt J."/>
            <person name="Van Vliet A.H.M."/>
            <person name="Stringer S.C."/>
            <person name="Grant K.A."/>
            <person name="Carter A.C."/>
            <person name="Peck M.W."/>
        </authorList>
    </citation>
    <scope>NUCLEOTIDE SEQUENCE</scope>
    <source>
        <strain evidence="1">H065060505</strain>
    </source>
</reference>
<accession>A0A6G4D631</accession>
<keyword evidence="1" id="KW-0808">Transferase</keyword>
<protein>
    <submittedName>
        <fullName evidence="1">Pyridoxamine kinase</fullName>
    </submittedName>
</protein>
<name>A0A6G4D631_CLOBO</name>